<dbReference type="OrthoDB" id="1577640at2759"/>
<proteinExistence type="predicted"/>
<organism evidence="1 2">
    <name type="scientific">Fusarium redolens</name>
    <dbReference type="NCBI Taxonomy" id="48865"/>
    <lineage>
        <taxon>Eukaryota</taxon>
        <taxon>Fungi</taxon>
        <taxon>Dikarya</taxon>
        <taxon>Ascomycota</taxon>
        <taxon>Pezizomycotina</taxon>
        <taxon>Sordariomycetes</taxon>
        <taxon>Hypocreomycetidae</taxon>
        <taxon>Hypocreales</taxon>
        <taxon>Nectriaceae</taxon>
        <taxon>Fusarium</taxon>
        <taxon>Fusarium redolens species complex</taxon>
    </lineage>
</organism>
<dbReference type="EMBL" id="JAGMUX010000029">
    <property type="protein sequence ID" value="KAH7216937.1"/>
    <property type="molecule type" value="Genomic_DNA"/>
</dbReference>
<dbReference type="Gene3D" id="1.25.40.20">
    <property type="entry name" value="Ankyrin repeat-containing domain"/>
    <property type="match status" value="1"/>
</dbReference>
<gene>
    <name evidence="1" type="ORF">BKA55DRAFT_528334</name>
</gene>
<dbReference type="Proteomes" id="UP000720189">
    <property type="component" value="Unassembled WGS sequence"/>
</dbReference>
<keyword evidence="2" id="KW-1185">Reference proteome</keyword>
<dbReference type="SUPFAM" id="SSF48403">
    <property type="entry name" value="Ankyrin repeat"/>
    <property type="match status" value="1"/>
</dbReference>
<reference evidence="1" key="1">
    <citation type="journal article" date="2021" name="Nat. Commun.">
        <title>Genetic determinants of endophytism in the Arabidopsis root mycobiome.</title>
        <authorList>
            <person name="Mesny F."/>
            <person name="Miyauchi S."/>
            <person name="Thiergart T."/>
            <person name="Pickel B."/>
            <person name="Atanasova L."/>
            <person name="Karlsson M."/>
            <person name="Huettel B."/>
            <person name="Barry K.W."/>
            <person name="Haridas S."/>
            <person name="Chen C."/>
            <person name="Bauer D."/>
            <person name="Andreopoulos W."/>
            <person name="Pangilinan J."/>
            <person name="LaButti K."/>
            <person name="Riley R."/>
            <person name="Lipzen A."/>
            <person name="Clum A."/>
            <person name="Drula E."/>
            <person name="Henrissat B."/>
            <person name="Kohler A."/>
            <person name="Grigoriev I.V."/>
            <person name="Martin F.M."/>
            <person name="Hacquard S."/>
        </authorList>
    </citation>
    <scope>NUCLEOTIDE SEQUENCE</scope>
    <source>
        <strain evidence="1">MPI-CAGE-AT-0023</strain>
    </source>
</reference>
<accession>A0A9P9FZK3</accession>
<dbReference type="GeneID" id="70218952"/>
<comment type="caution">
    <text evidence="1">The sequence shown here is derived from an EMBL/GenBank/DDBJ whole genome shotgun (WGS) entry which is preliminary data.</text>
</comment>
<protein>
    <recommendedName>
        <fullName evidence="3">Fungal N-terminal domain-containing protein</fullName>
    </recommendedName>
</protein>
<evidence type="ECO:0000313" key="1">
    <source>
        <dbReference type="EMBL" id="KAH7216937.1"/>
    </source>
</evidence>
<dbReference type="AlphaFoldDB" id="A0A9P9FZK3"/>
<sequence length="1099" mass="123679">MAEPIGITGTAVGIVSLGLQLYTGISEYLDAVKGRDEDLQHAKQYAKTLRDYLRSIQETINVIGSDYTVARHAVEQCKSSCETELKGLEALLQELIGPLVDPTDRTKQAKSSLRKFRYPFKRKNITRLQERLNSTNNVLNMATLALQLAISNNTCTTIVGLQKTAHKMHKTTENTARGMIEQAIALKQASQTLTKSHQEIQLISQRMPKPLDSSIDEILTHLRKTESPGSRIAQLLQYPQDLRRLCDVVSNLSQSSKTSPVTAASRRAKLTSSVNATSYQLCSCATRQGFRRQGRRLGLLFYEVEVQKTIFHAPECQLSRIIPIADEKRRTVGVHIPAIFKLLSSTIRLSFSLKAGAGGFSISQSINYTTTVDENSSLSFRIAQMLIRLMNERTPGLRNEDFSIIAESCIRRLTLSYRNKQASPRDVNSHGESILDLLAWQLDLLGELMMPADVISYVLRSFATTKVLITNSSRVKYVFLEHLLANSSWLSEAGTAHETIAALLACCDMPTGQDYHALYLRYTQQSQRKAFQNFPEIAENLGFNPLHMAIIKEDEEEVHHLLERYPSYINDVNYCGQSPVHIAIQTRSFPIMLAVILAANTEILNTTDNEQQYPIDMAADIACRLRERSEESHRQTCNQSRIIDLLLESNSVLLNTFIHERFDHTCQHTKIVVLGHLAKRRRGLELLAISKLSAAEIQDLGLCRGQTLDRNTARVQHYLAKRCHIPVQLLFCPEDDVAKWLGCSESIYAYIYDRDVAEYAISLGFDARTAFTDVFFHIILAIVYRTFPGNGDTFGHASFPMYVCWMIHRGADIATVVPANFAPGVVQKATWAHYLMALLGMSTRRNHHVCRALPREVAEVVSSPVIVDGCQCRCSAQGCTPLVKFLEGLDWRLTSGQSVRSLERYALRASEILESLLPRCKDGGLGDRWIYRAILRYLTFSALDLCHTCCELANEGSETLLDGEEVREFHEEDAAQPQILEELVSNFEVGCENYPDLASFLRDIWVPKMQHVCAELNSRQLTGQEIRSAEGAGVIWEICESEDTWGSEEGEYINPESWARVGGLMSQMDWTNDDAPSAVEEWMRRLDDIAIDPERPVIN</sequence>
<dbReference type="RefSeq" id="XP_046041918.1">
    <property type="nucleotide sequence ID" value="XM_046188998.1"/>
</dbReference>
<evidence type="ECO:0000313" key="2">
    <source>
        <dbReference type="Proteomes" id="UP000720189"/>
    </source>
</evidence>
<name>A0A9P9FZK3_FUSRE</name>
<evidence type="ECO:0008006" key="3">
    <source>
        <dbReference type="Google" id="ProtNLM"/>
    </source>
</evidence>
<dbReference type="InterPro" id="IPR036770">
    <property type="entry name" value="Ankyrin_rpt-contain_sf"/>
</dbReference>